<comment type="similarity">
    <text evidence="1">Belongs to the DprA/Smf family.</text>
</comment>
<dbReference type="AlphaFoldDB" id="A0A2N9XKQ7"/>
<evidence type="ECO:0000256" key="1">
    <source>
        <dbReference type="ARBA" id="ARBA00006525"/>
    </source>
</evidence>
<dbReference type="GO" id="GO:0009294">
    <property type="term" value="P:DNA-mediated transformation"/>
    <property type="evidence" value="ECO:0007669"/>
    <property type="project" value="InterPro"/>
</dbReference>
<dbReference type="InterPro" id="IPR041614">
    <property type="entry name" value="DprA_WH"/>
</dbReference>
<dbReference type="Pfam" id="PF21102">
    <property type="entry name" value="DprA_N"/>
    <property type="match status" value="1"/>
</dbReference>
<accession>A0A2N9XKQ7</accession>
<evidence type="ECO:0000313" key="4">
    <source>
        <dbReference type="EMBL" id="PIT48912.1"/>
    </source>
</evidence>
<gene>
    <name evidence="4" type="ORF">BHC48_08500</name>
</gene>
<proteinExistence type="inferred from homology"/>
<comment type="caution">
    <text evidence="4">The sequence shown here is derived from an EMBL/GenBank/DDBJ whole genome shotgun (WGS) entry which is preliminary data.</text>
</comment>
<evidence type="ECO:0000259" key="3">
    <source>
        <dbReference type="Pfam" id="PF17782"/>
    </source>
</evidence>
<feature type="domain" description="DprA winged helix" evidence="3">
    <location>
        <begin position="329"/>
        <end position="386"/>
    </location>
</feature>
<dbReference type="InterPro" id="IPR036388">
    <property type="entry name" value="WH-like_DNA-bd_sf"/>
</dbReference>
<dbReference type="PANTHER" id="PTHR43022:SF1">
    <property type="entry name" value="PROTEIN SMF"/>
    <property type="match status" value="1"/>
</dbReference>
<dbReference type="Pfam" id="PF02481">
    <property type="entry name" value="DNA_processg_A"/>
    <property type="match status" value="1"/>
</dbReference>
<name>A0A2N9XKQ7_9NEIS</name>
<sequence length="393" mass="42065">MNEQERYAWIELALTPYIGSKTFLRLLNHFGSAQAILSASIAEIKPFLHRAQASRYWRSDEARQAAEAALKWEQSHADARLLLLTDNDYPVLLTEGLTPPPLLFIRGNSSCLHQPSLAIVGSRHATPQAMRIARDFAKALVQKGIAVISGMADGIDTAAHQGALLGTGNTIAVWGTGIDRVYPARNKALAAQIAAHGCIISEFPLGTRSLAENFPRRNRLIAALSQGTLVVEAATESGSLITARLAGEMGREVMAIPGSIDNPLSKGCHALIKQGARLVENLADILQECPLLLQKTHLQSYSSQSVQPESQISMPSSSIGNPEDLSLASAPVSALSPIEQQILAGLGYSVVHPDTLITTLGMTATDVYAHLMALELGGWITALPGGCYQRIKS</sequence>
<dbReference type="SUPFAM" id="SSF102405">
    <property type="entry name" value="MCP/YpsA-like"/>
    <property type="match status" value="1"/>
</dbReference>
<feature type="domain" description="Smf/DprA SLOG" evidence="2">
    <location>
        <begin position="81"/>
        <end position="289"/>
    </location>
</feature>
<dbReference type="InterPro" id="IPR057666">
    <property type="entry name" value="DrpA_SLOG"/>
</dbReference>
<dbReference type="SUPFAM" id="SSF47781">
    <property type="entry name" value="RuvA domain 2-like"/>
    <property type="match status" value="1"/>
</dbReference>
<dbReference type="InterPro" id="IPR010994">
    <property type="entry name" value="RuvA_2-like"/>
</dbReference>
<protein>
    <submittedName>
        <fullName evidence="4">DNA protecting protein DprA</fullName>
    </submittedName>
</protein>
<dbReference type="NCBIfam" id="TIGR00732">
    <property type="entry name" value="dprA"/>
    <property type="match status" value="1"/>
</dbReference>
<dbReference type="Pfam" id="PF17782">
    <property type="entry name" value="WHD_DprA"/>
    <property type="match status" value="1"/>
</dbReference>
<organism evidence="4 5">
    <name type="scientific">Snodgrassella alvi</name>
    <dbReference type="NCBI Taxonomy" id="1196083"/>
    <lineage>
        <taxon>Bacteria</taxon>
        <taxon>Pseudomonadati</taxon>
        <taxon>Pseudomonadota</taxon>
        <taxon>Betaproteobacteria</taxon>
        <taxon>Neisseriales</taxon>
        <taxon>Neisseriaceae</taxon>
        <taxon>Snodgrassella</taxon>
    </lineage>
</organism>
<dbReference type="Gene3D" id="1.10.10.10">
    <property type="entry name" value="Winged helix-like DNA-binding domain superfamily/Winged helix DNA-binding domain"/>
    <property type="match status" value="1"/>
</dbReference>
<dbReference type="EMBL" id="MEIQ01000051">
    <property type="protein sequence ID" value="PIT48912.1"/>
    <property type="molecule type" value="Genomic_DNA"/>
</dbReference>
<evidence type="ECO:0000313" key="5">
    <source>
        <dbReference type="Proteomes" id="UP000231484"/>
    </source>
</evidence>
<evidence type="ECO:0000259" key="2">
    <source>
        <dbReference type="Pfam" id="PF02481"/>
    </source>
</evidence>
<dbReference type="InterPro" id="IPR003488">
    <property type="entry name" value="DprA"/>
</dbReference>
<dbReference type="Proteomes" id="UP000231484">
    <property type="component" value="Unassembled WGS sequence"/>
</dbReference>
<dbReference type="PANTHER" id="PTHR43022">
    <property type="entry name" value="PROTEIN SMF"/>
    <property type="match status" value="1"/>
</dbReference>
<dbReference type="Gene3D" id="3.40.50.450">
    <property type="match status" value="1"/>
</dbReference>
<reference evidence="4 5" key="1">
    <citation type="journal article" date="2017" name="MBio">
        <title>Type VI secretion-mediated competition in the bee gut microbiome.</title>
        <authorList>
            <person name="Steele M.I."/>
            <person name="Kwong W.K."/>
            <person name="Powell J.E."/>
            <person name="Whiteley M."/>
            <person name="Moran N.A."/>
        </authorList>
    </citation>
    <scope>NUCLEOTIDE SEQUENCE [LARGE SCALE GENOMIC DNA]</scope>
    <source>
        <strain evidence="4 5">Occ4-2</strain>
    </source>
</reference>